<dbReference type="GO" id="GO:0016020">
    <property type="term" value="C:membrane"/>
    <property type="evidence" value="ECO:0007669"/>
    <property type="project" value="InterPro"/>
</dbReference>
<comment type="catalytic activity">
    <reaction evidence="9">
        <text>L-gulono-1,4-lactone + O2 = L-ascorbate + H2O2 + H(+)</text>
        <dbReference type="Rhea" id="RHEA:32363"/>
        <dbReference type="ChEBI" id="CHEBI:15378"/>
        <dbReference type="ChEBI" id="CHEBI:15379"/>
        <dbReference type="ChEBI" id="CHEBI:16240"/>
        <dbReference type="ChEBI" id="CHEBI:17587"/>
        <dbReference type="ChEBI" id="CHEBI:38290"/>
        <dbReference type="EC" id="1.1.3.8"/>
    </reaction>
</comment>
<organism evidence="13">
    <name type="scientific">Picea sitchensis</name>
    <name type="common">Sitka spruce</name>
    <name type="synonym">Pinus sitchensis</name>
    <dbReference type="NCBI Taxonomy" id="3332"/>
    <lineage>
        <taxon>Eukaryota</taxon>
        <taxon>Viridiplantae</taxon>
        <taxon>Streptophyta</taxon>
        <taxon>Embryophyta</taxon>
        <taxon>Tracheophyta</taxon>
        <taxon>Spermatophyta</taxon>
        <taxon>Pinopsida</taxon>
        <taxon>Pinidae</taxon>
        <taxon>Conifers I</taxon>
        <taxon>Pinales</taxon>
        <taxon>Pinaceae</taxon>
        <taxon>Picea</taxon>
    </lineage>
</organism>
<keyword evidence="7" id="KW-0274">FAD</keyword>
<keyword evidence="6" id="KW-0060">Ascorbate biosynthesis</keyword>
<dbReference type="EMBL" id="BT123291">
    <property type="protein sequence ID" value="ADE76620.1"/>
    <property type="molecule type" value="mRNA"/>
</dbReference>
<evidence type="ECO:0000256" key="6">
    <source>
        <dbReference type="ARBA" id="ARBA00022644"/>
    </source>
</evidence>
<evidence type="ECO:0000256" key="5">
    <source>
        <dbReference type="ARBA" id="ARBA00022630"/>
    </source>
</evidence>
<dbReference type="UniPathway" id="UPA00132"/>
<dbReference type="GO" id="GO:0003885">
    <property type="term" value="F:D-arabinono-1,4-lactone oxidase activity"/>
    <property type="evidence" value="ECO:0007669"/>
    <property type="project" value="InterPro"/>
</dbReference>
<dbReference type="InterPro" id="IPR050432">
    <property type="entry name" value="FAD-linked_Oxidoreductases_BP"/>
</dbReference>
<evidence type="ECO:0000256" key="10">
    <source>
        <dbReference type="SAM" id="MobiDB-lite"/>
    </source>
</evidence>
<dbReference type="Gene3D" id="3.30.70.2520">
    <property type="match status" value="1"/>
</dbReference>
<name>D5AAQ1_PICSI</name>
<dbReference type="PANTHER" id="PTHR13878">
    <property type="entry name" value="GULONOLACTONE OXIDASE"/>
    <property type="match status" value="1"/>
</dbReference>
<evidence type="ECO:0000313" key="13">
    <source>
        <dbReference type="EMBL" id="ADE76620.1"/>
    </source>
</evidence>
<evidence type="ECO:0000259" key="12">
    <source>
        <dbReference type="Pfam" id="PF22906"/>
    </source>
</evidence>
<evidence type="ECO:0000256" key="7">
    <source>
        <dbReference type="ARBA" id="ARBA00022827"/>
    </source>
</evidence>
<dbReference type="InterPro" id="IPR007173">
    <property type="entry name" value="ALO_C"/>
</dbReference>
<protein>
    <recommendedName>
        <fullName evidence="4">L-gulonolactone oxidase</fullName>
        <ecNumber evidence="4">1.1.3.8</ecNumber>
    </recommendedName>
</protein>
<evidence type="ECO:0000256" key="8">
    <source>
        <dbReference type="ARBA" id="ARBA00023002"/>
    </source>
</evidence>
<comment type="cofactor">
    <cofactor evidence="1">
        <name>FAD</name>
        <dbReference type="ChEBI" id="CHEBI:57692"/>
    </cofactor>
</comment>
<evidence type="ECO:0000259" key="11">
    <source>
        <dbReference type="Pfam" id="PF04030"/>
    </source>
</evidence>
<evidence type="ECO:0000256" key="4">
    <source>
        <dbReference type="ARBA" id="ARBA00013121"/>
    </source>
</evidence>
<accession>D5AAQ1</accession>
<comment type="pathway">
    <text evidence="2">Cofactor biosynthesis; L-ascorbate biosynthesis.</text>
</comment>
<dbReference type="GO" id="GO:0050105">
    <property type="term" value="F:L-gulonolactone oxidase activity"/>
    <property type="evidence" value="ECO:0007669"/>
    <property type="project" value="UniProtKB-EC"/>
</dbReference>
<dbReference type="EC" id="1.1.3.8" evidence="4"/>
<comment type="similarity">
    <text evidence="3">Belongs to the oxygen-dependent FAD-linked oxidoreductase family.</text>
</comment>
<dbReference type="PANTHER" id="PTHR13878:SF67">
    <property type="entry name" value="L-GULONOLACTONE OXIDASE 5"/>
    <property type="match status" value="1"/>
</dbReference>
<dbReference type="InterPro" id="IPR055154">
    <property type="entry name" value="GULLO2-like_C"/>
</dbReference>
<keyword evidence="8" id="KW-0560">Oxidoreductase</keyword>
<dbReference type="InterPro" id="IPR016171">
    <property type="entry name" value="Vanillyl_alc_oxidase_C-sub2"/>
</dbReference>
<dbReference type="Gene3D" id="1.10.45.10">
    <property type="entry name" value="Vanillyl-alcohol Oxidase, Chain A, domain 4"/>
    <property type="match status" value="1"/>
</dbReference>
<reference evidence="13" key="1">
    <citation type="submission" date="2010-04" db="EMBL/GenBank/DDBJ databases">
        <authorList>
            <person name="Reid K.E."/>
            <person name="Liao N."/>
            <person name="Chan S."/>
            <person name="Docking R."/>
            <person name="Taylor G."/>
            <person name="Moore R."/>
            <person name="Mayo M."/>
            <person name="Munro S."/>
            <person name="King J."/>
            <person name="Yanchuk A."/>
            <person name="Holt R."/>
            <person name="Jones S."/>
            <person name="Marra M."/>
            <person name="Ritland C.E."/>
            <person name="Ritland K."/>
            <person name="Bohlmann J."/>
        </authorList>
    </citation>
    <scope>NUCLEOTIDE SEQUENCE</scope>
    <source>
        <tissue evidence="13">Bud</tissue>
    </source>
</reference>
<dbReference type="Pfam" id="PF22906">
    <property type="entry name" value="GULLO2-like_3rd"/>
    <property type="match status" value="1"/>
</dbReference>
<dbReference type="NCBIfam" id="TIGR01677">
    <property type="entry name" value="pln_FAD_oxido"/>
    <property type="match status" value="1"/>
</dbReference>
<proteinExistence type="evidence at transcript level"/>
<feature type="region of interest" description="Disordered" evidence="10">
    <location>
        <begin position="1"/>
        <end position="21"/>
    </location>
</feature>
<dbReference type="InterPro" id="IPR016164">
    <property type="entry name" value="FAD-linked_Oxase-like_C"/>
</dbReference>
<evidence type="ECO:0000256" key="1">
    <source>
        <dbReference type="ARBA" id="ARBA00001974"/>
    </source>
</evidence>
<keyword evidence="5" id="KW-0285">Flavoprotein</keyword>
<evidence type="ECO:0000256" key="2">
    <source>
        <dbReference type="ARBA" id="ARBA00005147"/>
    </source>
</evidence>
<dbReference type="Pfam" id="PF04030">
    <property type="entry name" value="ALO"/>
    <property type="match status" value="1"/>
</dbReference>
<dbReference type="InterPro" id="IPR010030">
    <property type="entry name" value="GULO_Plant"/>
</dbReference>
<evidence type="ECO:0000256" key="9">
    <source>
        <dbReference type="ARBA" id="ARBA00048083"/>
    </source>
</evidence>
<evidence type="ECO:0000256" key="3">
    <source>
        <dbReference type="ARBA" id="ARBA00005466"/>
    </source>
</evidence>
<dbReference type="AlphaFoldDB" id="D5AAQ1"/>
<dbReference type="GO" id="GO:0050660">
    <property type="term" value="F:flavin adenine dinucleotide binding"/>
    <property type="evidence" value="ECO:0007669"/>
    <property type="project" value="InterPro"/>
</dbReference>
<sequence>MKTVMYRKDDREPVSSDGNGVNDFIGFQPTSKKALTTIRKIEEIAEATNKAGVKCSISKIEFDMIIKSGTGLKNDGHKFLGYPVIGYQNDMQSSGSCLASADDTACPWDPRIKGIFFFEIGIGINISKIGPFLSDVKKLRDKISRNSFCGVELYNGFLMRYVKASSAYLGKQEDSVEIEITYYRSKDPSTPRLYEDVLEEIEQMALMKYGALPHWGKNRNLAFDGVLKKYNKYEAFLQVKSKYDPQGLFSNEWTDGVLEIGQVGVIIKKDGCALEGLCVCSEDKHCAPDKGYFCKSGRVYKEARVCRRQEEVEPSFFRAFFQMPGWCVWTGILLLSSWFALHTRADPSQLFKSSLWPTLEPRS</sequence>
<dbReference type="SUPFAM" id="SSF55103">
    <property type="entry name" value="FAD-linked oxidases, C-terminal domain"/>
    <property type="match status" value="1"/>
</dbReference>
<feature type="domain" description="L-gulonolactone oxidase 2-like C-terminal" evidence="12">
    <location>
        <begin position="269"/>
        <end position="308"/>
    </location>
</feature>
<dbReference type="GO" id="GO:0019853">
    <property type="term" value="P:L-ascorbic acid biosynthetic process"/>
    <property type="evidence" value="ECO:0007669"/>
    <property type="project" value="UniProtKB-UniPathway"/>
</dbReference>
<feature type="compositionally biased region" description="Basic and acidic residues" evidence="10">
    <location>
        <begin position="1"/>
        <end position="14"/>
    </location>
</feature>
<feature type="domain" description="D-arabinono-1,4-lactone oxidase C-terminal" evidence="11">
    <location>
        <begin position="117"/>
        <end position="255"/>
    </location>
</feature>